<name>A0ABZ3FNN0_9ACTN</name>
<proteinExistence type="predicted"/>
<evidence type="ECO:0000259" key="1">
    <source>
        <dbReference type="Pfam" id="PF12728"/>
    </source>
</evidence>
<dbReference type="EMBL" id="CP154795">
    <property type="protein sequence ID" value="XAN07634.1"/>
    <property type="molecule type" value="Genomic_DNA"/>
</dbReference>
<dbReference type="Proteomes" id="UP001442841">
    <property type="component" value="Chromosome"/>
</dbReference>
<gene>
    <name evidence="2" type="ORF">AADG42_10110</name>
</gene>
<dbReference type="Pfam" id="PF12728">
    <property type="entry name" value="HTH_17"/>
    <property type="match status" value="1"/>
</dbReference>
<sequence>MARILYSVPEGRHQMGDIGHTTFYELVKAGKIKIVKIGRRTFISHDEIERYVASLAGDVA</sequence>
<reference evidence="2 3" key="1">
    <citation type="submission" date="2024-04" db="EMBL/GenBank/DDBJ databases">
        <title>Isolation of an actinomycete strain from pig manure.</title>
        <authorList>
            <person name="Gong T."/>
            <person name="Yu Z."/>
            <person name="An M."/>
            <person name="Wei C."/>
            <person name="Yang W."/>
            <person name="Liu L."/>
        </authorList>
    </citation>
    <scope>NUCLEOTIDE SEQUENCE [LARGE SCALE GENOMIC DNA]</scope>
    <source>
        <strain evidence="2 3">ZF39</strain>
    </source>
</reference>
<dbReference type="RefSeq" id="WP_425309086.1">
    <property type="nucleotide sequence ID" value="NZ_CP154795.1"/>
</dbReference>
<feature type="domain" description="Helix-turn-helix" evidence="1">
    <location>
        <begin position="17"/>
        <end position="54"/>
    </location>
</feature>
<organism evidence="2 3">
    <name type="scientific">Ammonicoccus fulvus</name>
    <dbReference type="NCBI Taxonomy" id="3138240"/>
    <lineage>
        <taxon>Bacteria</taxon>
        <taxon>Bacillati</taxon>
        <taxon>Actinomycetota</taxon>
        <taxon>Actinomycetes</taxon>
        <taxon>Propionibacteriales</taxon>
        <taxon>Propionibacteriaceae</taxon>
        <taxon>Ammonicoccus</taxon>
    </lineage>
</organism>
<accession>A0ABZ3FNN0</accession>
<dbReference type="InterPro" id="IPR041657">
    <property type="entry name" value="HTH_17"/>
</dbReference>
<evidence type="ECO:0000313" key="3">
    <source>
        <dbReference type="Proteomes" id="UP001442841"/>
    </source>
</evidence>
<protein>
    <submittedName>
        <fullName evidence="2">Helix-turn-helix domain-containing protein</fullName>
    </submittedName>
</protein>
<evidence type="ECO:0000313" key="2">
    <source>
        <dbReference type="EMBL" id="XAN07634.1"/>
    </source>
</evidence>
<keyword evidence="3" id="KW-1185">Reference proteome</keyword>